<proteinExistence type="predicted"/>
<dbReference type="EMBL" id="JANBUJ010002160">
    <property type="protein sequence ID" value="KAJ2764980.1"/>
    <property type="molecule type" value="Genomic_DNA"/>
</dbReference>
<name>A0ACC1JQ03_9FUNG</name>
<keyword evidence="2" id="KW-1185">Reference proteome</keyword>
<organism evidence="1 2">
    <name type="scientific">Coemansia nantahalensis</name>
    <dbReference type="NCBI Taxonomy" id="2789366"/>
    <lineage>
        <taxon>Eukaryota</taxon>
        <taxon>Fungi</taxon>
        <taxon>Fungi incertae sedis</taxon>
        <taxon>Zoopagomycota</taxon>
        <taxon>Kickxellomycotina</taxon>
        <taxon>Kickxellomycetes</taxon>
        <taxon>Kickxellales</taxon>
        <taxon>Kickxellaceae</taxon>
        <taxon>Coemansia</taxon>
    </lineage>
</organism>
<dbReference type="Proteomes" id="UP001140234">
    <property type="component" value="Unassembled WGS sequence"/>
</dbReference>
<evidence type="ECO:0000313" key="2">
    <source>
        <dbReference type="Proteomes" id="UP001140234"/>
    </source>
</evidence>
<evidence type="ECO:0000313" key="1">
    <source>
        <dbReference type="EMBL" id="KAJ2764980.1"/>
    </source>
</evidence>
<gene>
    <name evidence="1" type="ORF">IWQ57_004962</name>
</gene>
<feature type="non-terminal residue" evidence="1">
    <location>
        <position position="1"/>
    </location>
</feature>
<comment type="caution">
    <text evidence="1">The sequence shown here is derived from an EMBL/GenBank/DDBJ whole genome shotgun (WGS) entry which is preliminary data.</text>
</comment>
<sequence>CLYPPTAARRRPGIAIDQEIEVAGSLSVPAAYRSVQYDIAVGPVRVSHELAFVATVVDEGGHVHTMRLSTGVYVFPRSSGPEVDLPRYEHVAKDILLAAGEHGMQIGSTYEPELSSPHAERGHRYRASDGLPPAYSRTCPGQAAALDAVPYAAAHLVDGGSGSNSSSSGTLV</sequence>
<reference evidence="1" key="1">
    <citation type="submission" date="2022-07" db="EMBL/GenBank/DDBJ databases">
        <title>Phylogenomic reconstructions and comparative analyses of Kickxellomycotina fungi.</title>
        <authorList>
            <person name="Reynolds N.K."/>
            <person name="Stajich J.E."/>
            <person name="Barry K."/>
            <person name="Grigoriev I.V."/>
            <person name="Crous P."/>
            <person name="Smith M.E."/>
        </authorList>
    </citation>
    <scope>NUCLEOTIDE SEQUENCE</scope>
    <source>
        <strain evidence="1">CBS 109366</strain>
    </source>
</reference>
<accession>A0ACC1JQ03</accession>
<protein>
    <submittedName>
        <fullName evidence="1">Uncharacterized protein</fullName>
    </submittedName>
</protein>